<dbReference type="InterPro" id="IPR036960">
    <property type="entry name" value="T-box_sf"/>
</dbReference>
<dbReference type="PANTHER" id="PTHR11267:SF59">
    <property type="entry name" value="T-BOX PROTEIN 11-RELATED"/>
    <property type="match status" value="1"/>
</dbReference>
<dbReference type="PANTHER" id="PTHR11267">
    <property type="entry name" value="T-BOX PROTEIN-RELATED"/>
    <property type="match status" value="1"/>
</dbReference>
<dbReference type="STRING" id="135651.G0MLJ7"/>
<evidence type="ECO:0000256" key="2">
    <source>
        <dbReference type="ARBA" id="ARBA00023015"/>
    </source>
</evidence>
<dbReference type="AlphaFoldDB" id="G0MLJ7"/>
<keyword evidence="5 6" id="KW-0539">Nucleus</keyword>
<dbReference type="eggNOG" id="KOG3585">
    <property type="taxonomic scope" value="Eukaryota"/>
</dbReference>
<dbReference type="EMBL" id="GL379800">
    <property type="protein sequence ID" value="EGT35674.1"/>
    <property type="molecule type" value="Genomic_DNA"/>
</dbReference>
<evidence type="ECO:0000313" key="10">
    <source>
        <dbReference type="Proteomes" id="UP000008068"/>
    </source>
</evidence>
<dbReference type="PROSITE" id="PS50252">
    <property type="entry name" value="TBOX_3"/>
    <property type="match status" value="1"/>
</dbReference>
<dbReference type="InParanoid" id="G0MLJ7"/>
<gene>
    <name evidence="9" type="ORF">CAEBREN_15660</name>
</gene>
<comment type="subcellular location">
    <subcellularLocation>
        <location evidence="1 6">Nucleus</location>
    </subcellularLocation>
</comment>
<organism evidence="10">
    <name type="scientific">Caenorhabditis brenneri</name>
    <name type="common">Nematode worm</name>
    <dbReference type="NCBI Taxonomy" id="135651"/>
    <lineage>
        <taxon>Eukaryota</taxon>
        <taxon>Metazoa</taxon>
        <taxon>Ecdysozoa</taxon>
        <taxon>Nematoda</taxon>
        <taxon>Chromadorea</taxon>
        <taxon>Rhabditida</taxon>
        <taxon>Rhabditina</taxon>
        <taxon>Rhabditomorpha</taxon>
        <taxon>Rhabditoidea</taxon>
        <taxon>Rhabditidae</taxon>
        <taxon>Peloderinae</taxon>
        <taxon>Caenorhabditis</taxon>
    </lineage>
</organism>
<dbReference type="Proteomes" id="UP000008068">
    <property type="component" value="Unassembled WGS sequence"/>
</dbReference>
<dbReference type="GO" id="GO:0000978">
    <property type="term" value="F:RNA polymerase II cis-regulatory region sequence-specific DNA binding"/>
    <property type="evidence" value="ECO:0007669"/>
    <property type="project" value="InterPro"/>
</dbReference>
<feature type="region of interest" description="Disordered" evidence="7">
    <location>
        <begin position="235"/>
        <end position="320"/>
    </location>
</feature>
<dbReference type="GO" id="GO:0045893">
    <property type="term" value="P:positive regulation of DNA-templated transcription"/>
    <property type="evidence" value="ECO:0007669"/>
    <property type="project" value="InterPro"/>
</dbReference>
<keyword evidence="4" id="KW-0804">Transcription</keyword>
<dbReference type="PROSITE" id="PS01264">
    <property type="entry name" value="TBOX_2"/>
    <property type="match status" value="1"/>
</dbReference>
<dbReference type="OrthoDB" id="6119313at2759"/>
<dbReference type="GO" id="GO:0000981">
    <property type="term" value="F:DNA-binding transcription factor activity, RNA polymerase II-specific"/>
    <property type="evidence" value="ECO:0007669"/>
    <property type="project" value="TreeGrafter"/>
</dbReference>
<dbReference type="SUPFAM" id="SSF49417">
    <property type="entry name" value="p53-like transcription factors"/>
    <property type="match status" value="1"/>
</dbReference>
<dbReference type="InterPro" id="IPR018186">
    <property type="entry name" value="TF_T-box_CS"/>
</dbReference>
<dbReference type="PRINTS" id="PR00937">
    <property type="entry name" value="TBOX"/>
</dbReference>
<dbReference type="Gene3D" id="2.60.40.820">
    <property type="entry name" value="Transcription factor, T-box"/>
    <property type="match status" value="1"/>
</dbReference>
<dbReference type="InterPro" id="IPR001699">
    <property type="entry name" value="TF_T-box"/>
</dbReference>
<dbReference type="InterPro" id="IPR008967">
    <property type="entry name" value="p53-like_TF_DNA-bd_sf"/>
</dbReference>
<feature type="region of interest" description="Disordered" evidence="7">
    <location>
        <begin position="184"/>
        <end position="222"/>
    </location>
</feature>
<sequence length="391" mass="44042">MTPITVALTPEYNDIWKNCHDLGNEMIVTTKIRRIFPTMEFQISGLEPIKTYKLSMHLERADNKKYRFFNSTLSYSSCNSPEPMKPPKIVFHPRGPQTGAEWMSNSISFDNIRITCTKQVEQESELFIYLHSGHRYQPVLVIYEEDKPVYVSKIEHMVFIVTTLYHKDGIRTYKRSINKFSSKSDGADKVGLTGTRKRSSAPATLESAKRSQDDGPSTSGAASVRSLSIVSLFGGASPESQEEVGTPLLATPKSRRRALPKTEAPESRCTTPEPQIIKELPAPGAPQRLARRQGARSFSPTSENIEGPRAPSRPERPAEPLPFRVLNPGYSMESMMNMMMMVGMMPYPIPMMLPAQPLEEVSDENMEVDIINHREPEETDETEEEDVDIVN</sequence>
<dbReference type="GO" id="GO:0001708">
    <property type="term" value="P:cell fate specification"/>
    <property type="evidence" value="ECO:0007669"/>
    <property type="project" value="TreeGrafter"/>
</dbReference>
<dbReference type="GO" id="GO:0000785">
    <property type="term" value="C:chromatin"/>
    <property type="evidence" value="ECO:0007669"/>
    <property type="project" value="TreeGrafter"/>
</dbReference>
<keyword evidence="3 6" id="KW-0238">DNA-binding</keyword>
<protein>
    <recommendedName>
        <fullName evidence="8">T-box domain-containing protein</fullName>
    </recommendedName>
</protein>
<dbReference type="SMART" id="SM00425">
    <property type="entry name" value="TBOX"/>
    <property type="match status" value="1"/>
</dbReference>
<proteinExistence type="predicted"/>
<evidence type="ECO:0000313" key="9">
    <source>
        <dbReference type="EMBL" id="EGT35674.1"/>
    </source>
</evidence>
<keyword evidence="2" id="KW-0805">Transcription regulation</keyword>
<evidence type="ECO:0000256" key="4">
    <source>
        <dbReference type="ARBA" id="ARBA00023163"/>
    </source>
</evidence>
<evidence type="ECO:0000259" key="8">
    <source>
        <dbReference type="PROSITE" id="PS50252"/>
    </source>
</evidence>
<accession>G0MLJ7</accession>
<evidence type="ECO:0000256" key="7">
    <source>
        <dbReference type="SAM" id="MobiDB-lite"/>
    </source>
</evidence>
<comment type="caution">
    <text evidence="6">Lacks conserved residue(s) required for the propagation of feature annotation.</text>
</comment>
<name>G0MLJ7_CAEBE</name>
<keyword evidence="10" id="KW-1185">Reference proteome</keyword>
<evidence type="ECO:0000256" key="1">
    <source>
        <dbReference type="ARBA" id="ARBA00004123"/>
    </source>
</evidence>
<reference evidence="10" key="1">
    <citation type="submission" date="2011-07" db="EMBL/GenBank/DDBJ databases">
        <authorList>
            <consortium name="Caenorhabditis brenneri Sequencing and Analysis Consortium"/>
            <person name="Wilson R.K."/>
        </authorList>
    </citation>
    <scope>NUCLEOTIDE SEQUENCE [LARGE SCALE GENOMIC DNA]</scope>
    <source>
        <strain evidence="10">PB2801</strain>
    </source>
</reference>
<dbReference type="HOGENOM" id="CLU_032588_1_1_1"/>
<evidence type="ECO:0000256" key="3">
    <source>
        <dbReference type="ARBA" id="ARBA00023125"/>
    </source>
</evidence>
<dbReference type="CDD" id="cd00182">
    <property type="entry name" value="T-box"/>
    <property type="match status" value="1"/>
</dbReference>
<dbReference type="Pfam" id="PF00907">
    <property type="entry name" value="T-box"/>
    <property type="match status" value="1"/>
</dbReference>
<feature type="domain" description="T-box" evidence="8">
    <location>
        <begin position="10"/>
        <end position="181"/>
    </location>
</feature>
<dbReference type="InterPro" id="IPR046360">
    <property type="entry name" value="T-box_DNA-bd"/>
</dbReference>
<dbReference type="GO" id="GO:0005634">
    <property type="term" value="C:nucleus"/>
    <property type="evidence" value="ECO:0007669"/>
    <property type="project" value="UniProtKB-SubCell"/>
</dbReference>
<dbReference type="OMA" id="ELMDMRM"/>
<evidence type="ECO:0000256" key="6">
    <source>
        <dbReference type="PROSITE-ProRule" id="PRU00201"/>
    </source>
</evidence>
<evidence type="ECO:0000256" key="5">
    <source>
        <dbReference type="ARBA" id="ARBA00023242"/>
    </source>
</evidence>